<evidence type="ECO:0000256" key="9">
    <source>
        <dbReference type="ARBA" id="ARBA00023125"/>
    </source>
</evidence>
<name>A0AAN0XZF2_9VIBR</name>
<sequence length="427" mass="46605">MNTFFLAPLEEDGDQLTPGHVGIWIFLAIKSLEKGMKTTHKFKWNNNDLRVAFNQVSNIAKSKGSDSKMYDVIQCHISDGAAQLECIGPHGTIFSDFFAVDSKEVLNFSFCVVIPKFRGFVDSCNIYNESIDVNMTYAVDDADTVKVTGRFKKKTVTMTSPAQTMPSEKTFLNEPDSTIRVNRKDLIASLTAIAPACASGTTKMPSLRGVNLWMEAGRLSMVGSDTHILIYRSIAVEHFEGETSGCVIVAGTAQLLSQLLNSYVTDEIVEIQFSMTKLVLRSPYGLTVSLKLIGEQLVPANPIIGKTRDHNVVTVDRAELLGSCKLLGRSSPIAKVSVESDKLRLEPSYHGDLRGTDQSFESVAEMALENQNGANLEVGIALHQLMLALAVTSSESVSLGVLCGNSAMTVRCNDDKTYIALVMPCRL</sequence>
<evidence type="ECO:0000256" key="2">
    <source>
        <dbReference type="ARBA" id="ARBA00010752"/>
    </source>
</evidence>
<dbReference type="PANTHER" id="PTHR30478:SF0">
    <property type="entry name" value="BETA SLIDING CLAMP"/>
    <property type="match status" value="1"/>
</dbReference>
<evidence type="ECO:0000313" key="12">
    <source>
        <dbReference type="EMBL" id="ANO35327.1"/>
    </source>
</evidence>
<dbReference type="GO" id="GO:0009360">
    <property type="term" value="C:DNA polymerase III complex"/>
    <property type="evidence" value="ECO:0007669"/>
    <property type="project" value="InterPro"/>
</dbReference>
<keyword evidence="6" id="KW-0548">Nucleotidyltransferase</keyword>
<keyword evidence="8" id="KW-0239">DNA-directed DNA polymerase</keyword>
<accession>A0AAN0XZF2</accession>
<dbReference type="Gene3D" id="3.70.10.10">
    <property type="match status" value="1"/>
</dbReference>
<evidence type="ECO:0000256" key="3">
    <source>
        <dbReference type="ARBA" id="ARBA00021035"/>
    </source>
</evidence>
<keyword evidence="5" id="KW-0808">Transferase</keyword>
<evidence type="ECO:0000256" key="4">
    <source>
        <dbReference type="ARBA" id="ARBA00022490"/>
    </source>
</evidence>
<dbReference type="AlphaFoldDB" id="A0AAN0XZF2"/>
<evidence type="ECO:0000256" key="6">
    <source>
        <dbReference type="ARBA" id="ARBA00022695"/>
    </source>
</evidence>
<evidence type="ECO:0000256" key="10">
    <source>
        <dbReference type="ARBA" id="ARBA00030988"/>
    </source>
</evidence>
<dbReference type="GO" id="GO:0006271">
    <property type="term" value="P:DNA strand elongation involved in DNA replication"/>
    <property type="evidence" value="ECO:0007669"/>
    <property type="project" value="TreeGrafter"/>
</dbReference>
<evidence type="ECO:0000313" key="13">
    <source>
        <dbReference type="Proteomes" id="UP000092018"/>
    </source>
</evidence>
<geneLocation type="plasmid" evidence="12 13">
    <name>unnamed1</name>
</geneLocation>
<dbReference type="Proteomes" id="UP000092018">
    <property type="component" value="Plasmid unnamed1"/>
</dbReference>
<evidence type="ECO:0000256" key="11">
    <source>
        <dbReference type="ARBA" id="ARBA00033276"/>
    </source>
</evidence>
<comment type="subcellular location">
    <subcellularLocation>
        <location evidence="1">Cytoplasm</location>
    </subcellularLocation>
</comment>
<dbReference type="GO" id="GO:0003677">
    <property type="term" value="F:DNA binding"/>
    <property type="evidence" value="ECO:0007669"/>
    <property type="project" value="UniProtKB-KW"/>
</dbReference>
<dbReference type="KEGG" id="vbr:A6E01_19125"/>
<reference evidence="12 13" key="1">
    <citation type="submission" date="2016-06" db="EMBL/GenBank/DDBJ databases">
        <title>Adaptive Radiation by Waves of Gene Transfer Leads to Fine-Scale Resource Partitioning in Marine Microbes.</title>
        <authorList>
            <person name="Hehemann J.-H."/>
            <person name="Arevalo P."/>
            <person name="Datta M.S."/>
            <person name="Yu X."/>
            <person name="Corzett C."/>
            <person name="Henschel A."/>
            <person name="Preheim S.P."/>
            <person name="Timberlake S."/>
            <person name="Alm E.J."/>
            <person name="Polz M.F."/>
        </authorList>
    </citation>
    <scope>NUCLEOTIDE SEQUENCE [LARGE SCALE GENOMIC DNA]</scope>
    <source>
        <strain evidence="12 13">FF50</strain>
        <plasmid evidence="12 13">unnamed1</plasmid>
    </source>
</reference>
<dbReference type="SMART" id="SM00480">
    <property type="entry name" value="POL3Bc"/>
    <property type="match status" value="1"/>
</dbReference>
<evidence type="ECO:0000256" key="5">
    <source>
        <dbReference type="ARBA" id="ARBA00022679"/>
    </source>
</evidence>
<dbReference type="PANTHER" id="PTHR30478">
    <property type="entry name" value="DNA POLYMERASE III SUBUNIT BETA"/>
    <property type="match status" value="1"/>
</dbReference>
<gene>
    <name evidence="12" type="ORF">A6E01_19125</name>
</gene>
<evidence type="ECO:0000256" key="8">
    <source>
        <dbReference type="ARBA" id="ARBA00022932"/>
    </source>
</evidence>
<keyword evidence="7" id="KW-0235">DNA replication</keyword>
<dbReference type="SUPFAM" id="SSF55979">
    <property type="entry name" value="DNA clamp"/>
    <property type="match status" value="2"/>
</dbReference>
<keyword evidence="4" id="KW-0963">Cytoplasm</keyword>
<dbReference type="EMBL" id="CP016179">
    <property type="protein sequence ID" value="ANO35327.1"/>
    <property type="molecule type" value="Genomic_DNA"/>
</dbReference>
<keyword evidence="12" id="KW-0614">Plasmid</keyword>
<dbReference type="GO" id="GO:0005737">
    <property type="term" value="C:cytoplasm"/>
    <property type="evidence" value="ECO:0007669"/>
    <property type="project" value="UniProtKB-SubCell"/>
</dbReference>
<dbReference type="InterPro" id="IPR046938">
    <property type="entry name" value="DNA_clamp_sf"/>
</dbReference>
<dbReference type="InterPro" id="IPR001001">
    <property type="entry name" value="DNA_polIII_beta"/>
</dbReference>
<dbReference type="GO" id="GO:0003887">
    <property type="term" value="F:DNA-directed DNA polymerase activity"/>
    <property type="evidence" value="ECO:0007669"/>
    <property type="project" value="UniProtKB-KW"/>
</dbReference>
<keyword evidence="9" id="KW-0238">DNA-binding</keyword>
<dbReference type="Gene3D" id="3.10.150.10">
    <property type="entry name" value="DNA Polymerase III, subunit A, domain 2"/>
    <property type="match status" value="1"/>
</dbReference>
<protein>
    <recommendedName>
        <fullName evidence="3">Beta sliding clamp</fullName>
    </recommendedName>
    <alternativeName>
        <fullName evidence="11">Beta-clamp processivity factor</fullName>
    </alternativeName>
    <alternativeName>
        <fullName evidence="10">DNA polymerase III beta sliding clamp subunit</fullName>
    </alternativeName>
</protein>
<evidence type="ECO:0000256" key="1">
    <source>
        <dbReference type="ARBA" id="ARBA00004496"/>
    </source>
</evidence>
<evidence type="ECO:0000256" key="7">
    <source>
        <dbReference type="ARBA" id="ARBA00022705"/>
    </source>
</evidence>
<comment type="similarity">
    <text evidence="2">Belongs to the beta sliding clamp family.</text>
</comment>
<proteinExistence type="inferred from homology"/>
<organism evidence="12 13">
    <name type="scientific">Vibrio breoganii</name>
    <dbReference type="NCBI Taxonomy" id="553239"/>
    <lineage>
        <taxon>Bacteria</taxon>
        <taxon>Pseudomonadati</taxon>
        <taxon>Pseudomonadota</taxon>
        <taxon>Gammaproteobacteria</taxon>
        <taxon>Vibrionales</taxon>
        <taxon>Vibrionaceae</taxon>
        <taxon>Vibrio</taxon>
    </lineage>
</organism>